<accession>A0A2I0I4C3</accession>
<keyword evidence="2" id="KW-1185">Reference proteome</keyword>
<protein>
    <submittedName>
        <fullName evidence="1">Uncharacterized protein</fullName>
    </submittedName>
</protein>
<reference evidence="1 2" key="1">
    <citation type="submission" date="2017-11" db="EMBL/GenBank/DDBJ databases">
        <title>De-novo sequencing of pomegranate (Punica granatum L.) genome.</title>
        <authorList>
            <person name="Akparov Z."/>
            <person name="Amiraslanov A."/>
            <person name="Hajiyeva S."/>
            <person name="Abbasov M."/>
            <person name="Kaur K."/>
            <person name="Hamwieh A."/>
            <person name="Solovyev V."/>
            <person name="Salamov A."/>
            <person name="Braich B."/>
            <person name="Kosarev P."/>
            <person name="Mahmoud A."/>
            <person name="Hajiyev E."/>
            <person name="Babayeva S."/>
            <person name="Izzatullayeva V."/>
            <person name="Mammadov A."/>
            <person name="Mammadov A."/>
            <person name="Sharifova S."/>
            <person name="Ojaghi J."/>
            <person name="Eynullazada K."/>
            <person name="Bayramov B."/>
            <person name="Abdulazimova A."/>
            <person name="Shahmuradov I."/>
        </authorList>
    </citation>
    <scope>NUCLEOTIDE SEQUENCE [LARGE SCALE GENOMIC DNA]</scope>
    <source>
        <strain evidence="2">cv. AG2017</strain>
        <tissue evidence="1">Leaf</tissue>
    </source>
</reference>
<dbReference type="Proteomes" id="UP000233551">
    <property type="component" value="Unassembled WGS sequence"/>
</dbReference>
<evidence type="ECO:0000313" key="1">
    <source>
        <dbReference type="EMBL" id="PKI38296.1"/>
    </source>
</evidence>
<proteinExistence type="predicted"/>
<evidence type="ECO:0000313" key="2">
    <source>
        <dbReference type="Proteomes" id="UP000233551"/>
    </source>
</evidence>
<dbReference type="AlphaFoldDB" id="A0A2I0I4C3"/>
<sequence length="107" mass="11120">MNLRLSIFSSQAPICDTDAWAEAGAVNAPLLPSPTGLSAPLIISLSSLSASPTSSFEAFLYRSNNSAVSLVPSPTTASAHPLPEPPERAQINDGSSHVLVICCWVLS</sequence>
<organism evidence="1 2">
    <name type="scientific">Punica granatum</name>
    <name type="common">Pomegranate</name>
    <dbReference type="NCBI Taxonomy" id="22663"/>
    <lineage>
        <taxon>Eukaryota</taxon>
        <taxon>Viridiplantae</taxon>
        <taxon>Streptophyta</taxon>
        <taxon>Embryophyta</taxon>
        <taxon>Tracheophyta</taxon>
        <taxon>Spermatophyta</taxon>
        <taxon>Magnoliopsida</taxon>
        <taxon>eudicotyledons</taxon>
        <taxon>Gunneridae</taxon>
        <taxon>Pentapetalae</taxon>
        <taxon>rosids</taxon>
        <taxon>malvids</taxon>
        <taxon>Myrtales</taxon>
        <taxon>Lythraceae</taxon>
        <taxon>Punica</taxon>
    </lineage>
</organism>
<name>A0A2I0I4C3_PUNGR</name>
<comment type="caution">
    <text evidence="1">The sequence shown here is derived from an EMBL/GenBank/DDBJ whole genome shotgun (WGS) entry which is preliminary data.</text>
</comment>
<dbReference type="EMBL" id="PGOL01004155">
    <property type="protein sequence ID" value="PKI38296.1"/>
    <property type="molecule type" value="Genomic_DNA"/>
</dbReference>
<gene>
    <name evidence="1" type="ORF">CRG98_041343</name>
</gene>